<feature type="domain" description="Leucine-binding protein" evidence="5">
    <location>
        <begin position="82"/>
        <end position="394"/>
    </location>
</feature>
<dbReference type="SUPFAM" id="SSF53822">
    <property type="entry name" value="Periplasmic binding protein-like I"/>
    <property type="match status" value="1"/>
</dbReference>
<sequence length="409" mass="42522">MVESGMTPKMAETAQDCHGGSRQVYASSRRKILRGIAMVTLGGLLAACQMVPKATGPAATPPPEKPADGVGPGLPTDTDRHRVALLVPQTGPNADVGMAIANATTMALLDSKTERVRITTYDTALGAAAAARQAVADGNKLILGPLLSEDVSAVAPIAREAKVPVLSFSNDSSVAGNGVFIMGFVPGQSVERVVAYARSKGQQRFGALVPKTVYGDRSAAAFRSAVTAAGGTLVAVETYDRSATALTGAARRLANAGAMDAVLIADSGGNAIRAVPVVKSTGNKQILGTELWNTDAALAGNPAMRGSWFASVSDGLYGQLATKYRTRFGKAPYRLASLGYDSVLLTVRIARDWKPGTNFPTTRLLAEDGFGGIDGIFRFNNRGIAMRALEVSEVGAGGFRVIDPAPTKW</sequence>
<feature type="region of interest" description="Disordered" evidence="4">
    <location>
        <begin position="54"/>
        <end position="75"/>
    </location>
</feature>
<evidence type="ECO:0000256" key="3">
    <source>
        <dbReference type="ARBA" id="ARBA00022970"/>
    </source>
</evidence>
<dbReference type="InterPro" id="IPR028081">
    <property type="entry name" value="Leu-bd"/>
</dbReference>
<reference evidence="7" key="1">
    <citation type="journal article" date="2019" name="Int. J. Syst. Evol. Microbiol.">
        <title>The Global Catalogue of Microorganisms (GCM) 10K type strain sequencing project: providing services to taxonomists for standard genome sequencing and annotation.</title>
        <authorList>
            <consortium name="The Broad Institute Genomics Platform"/>
            <consortium name="The Broad Institute Genome Sequencing Center for Infectious Disease"/>
            <person name="Wu L."/>
            <person name="Ma J."/>
        </authorList>
    </citation>
    <scope>NUCLEOTIDE SEQUENCE [LARGE SCALE GENOMIC DNA]</scope>
    <source>
        <strain evidence="7">JCM 15910</strain>
    </source>
</reference>
<organism evidence="6 7">
    <name type="scientific">Sphingopyxis soli</name>
    <dbReference type="NCBI Taxonomy" id="592051"/>
    <lineage>
        <taxon>Bacteria</taxon>
        <taxon>Pseudomonadati</taxon>
        <taxon>Pseudomonadota</taxon>
        <taxon>Alphaproteobacteria</taxon>
        <taxon>Sphingomonadales</taxon>
        <taxon>Sphingomonadaceae</taxon>
        <taxon>Sphingopyxis</taxon>
    </lineage>
</organism>
<dbReference type="InterPro" id="IPR051010">
    <property type="entry name" value="BCAA_transport"/>
</dbReference>
<dbReference type="Proteomes" id="UP001500738">
    <property type="component" value="Unassembled WGS sequence"/>
</dbReference>
<protein>
    <submittedName>
        <fullName evidence="6">Penicillin-binding protein activator</fullName>
    </submittedName>
</protein>
<evidence type="ECO:0000256" key="4">
    <source>
        <dbReference type="SAM" id="MobiDB-lite"/>
    </source>
</evidence>
<evidence type="ECO:0000256" key="2">
    <source>
        <dbReference type="ARBA" id="ARBA00022729"/>
    </source>
</evidence>
<dbReference type="InterPro" id="IPR028082">
    <property type="entry name" value="Peripla_BP_I"/>
</dbReference>
<evidence type="ECO:0000259" key="5">
    <source>
        <dbReference type="Pfam" id="PF13458"/>
    </source>
</evidence>
<dbReference type="PANTHER" id="PTHR30483:SF6">
    <property type="entry name" value="PERIPLASMIC BINDING PROTEIN OF ABC TRANSPORTER FOR NATURAL AMINO ACIDS"/>
    <property type="match status" value="1"/>
</dbReference>
<evidence type="ECO:0000313" key="6">
    <source>
        <dbReference type="EMBL" id="GAA0864850.1"/>
    </source>
</evidence>
<comment type="similarity">
    <text evidence="1">Belongs to the leucine-binding protein family.</text>
</comment>
<name>A0ABP3XMI3_9SPHN</name>
<accession>A0ABP3XMI3</accession>
<keyword evidence="3" id="KW-0813">Transport</keyword>
<keyword evidence="3" id="KW-0029">Amino-acid transport</keyword>
<dbReference type="PANTHER" id="PTHR30483">
    <property type="entry name" value="LEUCINE-SPECIFIC-BINDING PROTEIN"/>
    <property type="match status" value="1"/>
</dbReference>
<comment type="caution">
    <text evidence="6">The sequence shown here is derived from an EMBL/GenBank/DDBJ whole genome shotgun (WGS) entry which is preliminary data.</text>
</comment>
<gene>
    <name evidence="6" type="ORF">GCM10009115_21050</name>
</gene>
<dbReference type="EMBL" id="BAAAFE010000007">
    <property type="protein sequence ID" value="GAA0864850.1"/>
    <property type="molecule type" value="Genomic_DNA"/>
</dbReference>
<proteinExistence type="inferred from homology"/>
<evidence type="ECO:0000313" key="7">
    <source>
        <dbReference type="Proteomes" id="UP001500738"/>
    </source>
</evidence>
<feature type="region of interest" description="Disordered" evidence="4">
    <location>
        <begin position="1"/>
        <end position="22"/>
    </location>
</feature>
<dbReference type="Gene3D" id="3.40.50.2300">
    <property type="match status" value="2"/>
</dbReference>
<dbReference type="CDD" id="cd06339">
    <property type="entry name" value="PBP1_YraM_LppC_lipoprotein-like"/>
    <property type="match status" value="1"/>
</dbReference>
<evidence type="ECO:0000256" key="1">
    <source>
        <dbReference type="ARBA" id="ARBA00010062"/>
    </source>
</evidence>
<keyword evidence="2" id="KW-0732">Signal</keyword>
<dbReference type="Pfam" id="PF13458">
    <property type="entry name" value="Peripla_BP_6"/>
    <property type="match status" value="1"/>
</dbReference>
<keyword evidence="7" id="KW-1185">Reference proteome</keyword>